<accession>A0A4Q4NJS1</accession>
<dbReference type="Proteomes" id="UP000291422">
    <property type="component" value="Unassembled WGS sequence"/>
</dbReference>
<name>A0A4Q4NJS1_ALTAL</name>
<dbReference type="VEuPathDB" id="FungiDB:CC77DRAFT_938392"/>
<proteinExistence type="predicted"/>
<sequence length="119" mass="13106">MSKGVRTDTIVRMEKLSAVLLEDQSSDNLPSRKAVDEFLLYIATLPDLEQKAIESLKCPAKDSHTGQYYDFTIGEAVRDAKGNLVCFHKTGDFIKQAAAHLRRNCGVAPDTEQGNCSAM</sequence>
<protein>
    <submittedName>
        <fullName evidence="1">Uncharacterized protein</fullName>
    </submittedName>
</protein>
<dbReference type="EMBL" id="PDXD01000008">
    <property type="protein sequence ID" value="RYN78045.1"/>
    <property type="molecule type" value="Genomic_DNA"/>
</dbReference>
<comment type="caution">
    <text evidence="1">The sequence shown here is derived from an EMBL/GenBank/DDBJ whole genome shotgun (WGS) entry which is preliminary data.</text>
</comment>
<reference evidence="2" key="1">
    <citation type="journal article" date="2019" name="bioRxiv">
        <title>Genomics, evolutionary history and diagnostics of the Alternaria alternata species group including apple and Asian pear pathotypes.</title>
        <authorList>
            <person name="Armitage A.D."/>
            <person name="Cockerton H.M."/>
            <person name="Sreenivasaprasad S."/>
            <person name="Woodhall J.W."/>
            <person name="Lane C.R."/>
            <person name="Harrison R.J."/>
            <person name="Clarkson J.P."/>
        </authorList>
    </citation>
    <scope>NUCLEOTIDE SEQUENCE [LARGE SCALE GENOMIC DNA]</scope>
    <source>
        <strain evidence="2">FERA 1177</strain>
    </source>
</reference>
<evidence type="ECO:0000313" key="2">
    <source>
        <dbReference type="Proteomes" id="UP000291422"/>
    </source>
</evidence>
<evidence type="ECO:0000313" key="1">
    <source>
        <dbReference type="EMBL" id="RYN78045.1"/>
    </source>
</evidence>
<organism evidence="1 2">
    <name type="scientific">Alternaria alternata</name>
    <name type="common">Alternaria rot fungus</name>
    <name type="synonym">Torula alternata</name>
    <dbReference type="NCBI Taxonomy" id="5599"/>
    <lineage>
        <taxon>Eukaryota</taxon>
        <taxon>Fungi</taxon>
        <taxon>Dikarya</taxon>
        <taxon>Ascomycota</taxon>
        <taxon>Pezizomycotina</taxon>
        <taxon>Dothideomycetes</taxon>
        <taxon>Pleosporomycetidae</taxon>
        <taxon>Pleosporales</taxon>
        <taxon>Pleosporineae</taxon>
        <taxon>Pleosporaceae</taxon>
        <taxon>Alternaria</taxon>
        <taxon>Alternaria sect. Alternaria</taxon>
        <taxon>Alternaria alternata complex</taxon>
    </lineage>
</organism>
<gene>
    <name evidence="1" type="ORF">AA0117_g4582</name>
</gene>
<dbReference type="AlphaFoldDB" id="A0A4Q4NJS1"/>